<dbReference type="PANTHER" id="PTHR45526:SF1">
    <property type="entry name" value="TRANSCRIPTIONAL REGULATORY PROTEIN DCUR-RELATED"/>
    <property type="match status" value="1"/>
</dbReference>
<evidence type="ECO:0000259" key="2">
    <source>
        <dbReference type="PROSITE" id="PS50110"/>
    </source>
</evidence>
<evidence type="ECO:0000313" key="4">
    <source>
        <dbReference type="Proteomes" id="UP000618754"/>
    </source>
</evidence>
<dbReference type="InterPro" id="IPR011006">
    <property type="entry name" value="CheY-like_superfamily"/>
</dbReference>
<accession>A0ABR7X5G6</accession>
<dbReference type="Pfam" id="PF00072">
    <property type="entry name" value="Response_reg"/>
    <property type="match status" value="1"/>
</dbReference>
<dbReference type="RefSeq" id="WP_191175683.1">
    <property type="nucleotide sequence ID" value="NZ_JACWMW010000002.1"/>
</dbReference>
<dbReference type="PANTHER" id="PTHR45526">
    <property type="entry name" value="TRANSCRIPTIONAL REGULATORY PROTEIN DPIA"/>
    <property type="match status" value="1"/>
</dbReference>
<proteinExistence type="predicted"/>
<reference evidence="3 4" key="1">
    <citation type="submission" date="2020-09" db="EMBL/GenBank/DDBJ databases">
        <title>Novel species of Mucilaginibacter isolated from a glacier on the Tibetan Plateau.</title>
        <authorList>
            <person name="Liu Q."/>
            <person name="Xin Y.-H."/>
        </authorList>
    </citation>
    <scope>NUCLEOTIDE SEQUENCE [LARGE SCALE GENOMIC DNA]</scope>
    <source>
        <strain evidence="3 4">CGMCC 1.13878</strain>
    </source>
</reference>
<dbReference type="Proteomes" id="UP000618754">
    <property type="component" value="Unassembled WGS sequence"/>
</dbReference>
<feature type="domain" description="Response regulatory" evidence="2">
    <location>
        <begin position="2"/>
        <end position="114"/>
    </location>
</feature>
<protein>
    <submittedName>
        <fullName evidence="3">Response regulator</fullName>
    </submittedName>
</protein>
<dbReference type="InterPro" id="IPR001789">
    <property type="entry name" value="Sig_transdc_resp-reg_receiver"/>
</dbReference>
<dbReference type="EMBL" id="JACWMW010000002">
    <property type="protein sequence ID" value="MBD1385829.1"/>
    <property type="molecule type" value="Genomic_DNA"/>
</dbReference>
<evidence type="ECO:0000256" key="1">
    <source>
        <dbReference type="PROSITE-ProRule" id="PRU00169"/>
    </source>
</evidence>
<dbReference type="Gene3D" id="3.40.50.2300">
    <property type="match status" value="1"/>
</dbReference>
<keyword evidence="1" id="KW-0597">Phosphoprotein</keyword>
<dbReference type="PROSITE" id="PS50110">
    <property type="entry name" value="RESPONSE_REGULATORY"/>
    <property type="match status" value="1"/>
</dbReference>
<organism evidence="3 4">
    <name type="scientific">Mucilaginibacter rigui</name>
    <dbReference type="NCBI Taxonomy" id="534635"/>
    <lineage>
        <taxon>Bacteria</taxon>
        <taxon>Pseudomonadati</taxon>
        <taxon>Bacteroidota</taxon>
        <taxon>Sphingobacteriia</taxon>
        <taxon>Sphingobacteriales</taxon>
        <taxon>Sphingobacteriaceae</taxon>
        <taxon>Mucilaginibacter</taxon>
    </lineage>
</organism>
<sequence>MNCYLIDDEPHAIRLLTDYISRIKGFDVVGSNLNAKLALSEIHDLNNVDLVFTDINMPDLSGFDVIEQLPDHIKVVVNTIDSSYRQEANKMHVAGFLLKPFEFSTFQKIMLGLNDK</sequence>
<keyword evidence="4" id="KW-1185">Reference proteome</keyword>
<evidence type="ECO:0000313" key="3">
    <source>
        <dbReference type="EMBL" id="MBD1385829.1"/>
    </source>
</evidence>
<dbReference type="InterPro" id="IPR051271">
    <property type="entry name" value="2C-system_Tx_regulators"/>
</dbReference>
<name>A0ABR7X5G6_9SPHI</name>
<gene>
    <name evidence="3" type="ORF">IDJ75_11110</name>
</gene>
<feature type="modified residue" description="4-aspartylphosphate" evidence="1">
    <location>
        <position position="54"/>
    </location>
</feature>
<dbReference type="SUPFAM" id="SSF52172">
    <property type="entry name" value="CheY-like"/>
    <property type="match status" value="1"/>
</dbReference>
<comment type="caution">
    <text evidence="3">The sequence shown here is derived from an EMBL/GenBank/DDBJ whole genome shotgun (WGS) entry which is preliminary data.</text>
</comment>
<dbReference type="SMART" id="SM00448">
    <property type="entry name" value="REC"/>
    <property type="match status" value="1"/>
</dbReference>